<evidence type="ECO:0000256" key="10">
    <source>
        <dbReference type="ARBA" id="ARBA00022967"/>
    </source>
</evidence>
<proteinExistence type="inferred from homology"/>
<dbReference type="CDD" id="cd02081">
    <property type="entry name" value="P-type_ATPase_Ca_PMCA-like"/>
    <property type="match status" value="1"/>
</dbReference>
<dbReference type="Gene3D" id="3.40.50.1000">
    <property type="entry name" value="HAD superfamily/HAD-like"/>
    <property type="match status" value="1"/>
</dbReference>
<dbReference type="Pfam" id="PF00690">
    <property type="entry name" value="Cation_ATPase_N"/>
    <property type="match status" value="1"/>
</dbReference>
<dbReference type="InterPro" id="IPR004014">
    <property type="entry name" value="ATPase_P-typ_cation-transptr_N"/>
</dbReference>
<dbReference type="PANTHER" id="PTHR24093">
    <property type="entry name" value="CATION TRANSPORTING ATPASE"/>
    <property type="match status" value="1"/>
</dbReference>
<dbReference type="InterPro" id="IPR023298">
    <property type="entry name" value="ATPase_P-typ_TM_dom_sf"/>
</dbReference>
<dbReference type="Gene3D" id="3.40.1110.10">
    <property type="entry name" value="Calcium-transporting ATPase, cytoplasmic domain N"/>
    <property type="match status" value="1"/>
</dbReference>
<evidence type="ECO:0000256" key="2">
    <source>
        <dbReference type="ARBA" id="ARBA00022448"/>
    </source>
</evidence>
<evidence type="ECO:0000313" key="17">
    <source>
        <dbReference type="EMBL" id="GMF30257.1"/>
    </source>
</evidence>
<dbReference type="InterPro" id="IPR011701">
    <property type="entry name" value="MFS"/>
</dbReference>
<dbReference type="SUPFAM" id="SSF81653">
    <property type="entry name" value="Calcium ATPase, transduction domain A"/>
    <property type="match status" value="1"/>
</dbReference>
<evidence type="ECO:0000259" key="16">
    <source>
        <dbReference type="PROSITE" id="PS51382"/>
    </source>
</evidence>
<dbReference type="SUPFAM" id="SSF81660">
    <property type="entry name" value="Metal cation-transporting ATPase, ATP-binding domain N"/>
    <property type="match status" value="1"/>
</dbReference>
<dbReference type="InterPro" id="IPR018303">
    <property type="entry name" value="ATPase_P-typ_P_site"/>
</dbReference>
<dbReference type="InterPro" id="IPR004331">
    <property type="entry name" value="SPX_dom"/>
</dbReference>
<dbReference type="Gene3D" id="1.20.1250.20">
    <property type="entry name" value="MFS general substrate transporter like domains"/>
    <property type="match status" value="1"/>
</dbReference>
<feature type="transmembrane region" description="Helical" evidence="14">
    <location>
        <begin position="95"/>
        <end position="115"/>
    </location>
</feature>
<reference evidence="17" key="1">
    <citation type="submission" date="2023-04" db="EMBL/GenBank/DDBJ databases">
        <title>Phytophthora lilii NBRC 32176.</title>
        <authorList>
            <person name="Ichikawa N."/>
            <person name="Sato H."/>
            <person name="Tonouchi N."/>
        </authorList>
    </citation>
    <scope>NUCLEOTIDE SEQUENCE</scope>
    <source>
        <strain evidence="17">NBRC 32176</strain>
    </source>
</reference>
<dbReference type="CDD" id="cd14479">
    <property type="entry name" value="SPX-MFS_plant"/>
    <property type="match status" value="1"/>
</dbReference>
<dbReference type="InterPro" id="IPR023299">
    <property type="entry name" value="ATPase_P-typ_cyto_dom_N"/>
</dbReference>
<dbReference type="SMART" id="SM00831">
    <property type="entry name" value="Cation_ATPase_N"/>
    <property type="match status" value="1"/>
</dbReference>
<evidence type="ECO:0000256" key="3">
    <source>
        <dbReference type="ARBA" id="ARBA00022568"/>
    </source>
</evidence>
<evidence type="ECO:0000313" key="18">
    <source>
        <dbReference type="Proteomes" id="UP001165083"/>
    </source>
</evidence>
<keyword evidence="10" id="KW-1278">Translocase</keyword>
<comment type="subcellular location">
    <subcellularLocation>
        <location evidence="1">Endomembrane system</location>
        <topology evidence="1">Multi-pass membrane protein</topology>
    </subcellularLocation>
    <subcellularLocation>
        <location evidence="14">Membrane</location>
        <topology evidence="14">Multi-pass membrane protein</topology>
    </subcellularLocation>
</comment>
<feature type="transmembrane region" description="Helical" evidence="14">
    <location>
        <begin position="363"/>
        <end position="391"/>
    </location>
</feature>
<evidence type="ECO:0000256" key="11">
    <source>
        <dbReference type="ARBA" id="ARBA00022989"/>
    </source>
</evidence>
<dbReference type="SFLD" id="SFLDS00003">
    <property type="entry name" value="Haloacid_Dehalogenase"/>
    <property type="match status" value="1"/>
</dbReference>
<dbReference type="InterPro" id="IPR006068">
    <property type="entry name" value="ATPase_P-typ_cation-transptr_C"/>
</dbReference>
<feature type="transmembrane region" description="Helical" evidence="14">
    <location>
        <begin position="1639"/>
        <end position="1657"/>
    </location>
</feature>
<protein>
    <recommendedName>
        <fullName evidence="14">Calcium-transporting ATPase</fullName>
        <ecNumber evidence="14">7.2.2.10</ecNumber>
    </recommendedName>
</protein>
<feature type="transmembrane region" description="Helical" evidence="14">
    <location>
        <begin position="1732"/>
        <end position="1750"/>
    </location>
</feature>
<feature type="region of interest" description="Disordered" evidence="15">
    <location>
        <begin position="1038"/>
        <end position="1057"/>
    </location>
</feature>
<dbReference type="InterPro" id="IPR036412">
    <property type="entry name" value="HAD-like_sf"/>
</dbReference>
<dbReference type="InterPro" id="IPR023214">
    <property type="entry name" value="HAD_sf"/>
</dbReference>
<dbReference type="Proteomes" id="UP001165083">
    <property type="component" value="Unassembled WGS sequence"/>
</dbReference>
<dbReference type="PANTHER" id="PTHR24093:SF369">
    <property type="entry name" value="CALCIUM-TRANSPORTING ATPASE"/>
    <property type="match status" value="1"/>
</dbReference>
<evidence type="ECO:0000256" key="6">
    <source>
        <dbReference type="ARBA" id="ARBA00022741"/>
    </source>
</evidence>
<dbReference type="PRINTS" id="PR00121">
    <property type="entry name" value="NAKATPASE"/>
</dbReference>
<evidence type="ECO:0000256" key="7">
    <source>
        <dbReference type="ARBA" id="ARBA00022837"/>
    </source>
</evidence>
<dbReference type="Pfam" id="PF13246">
    <property type="entry name" value="Cation_ATPase"/>
    <property type="match status" value="1"/>
</dbReference>
<comment type="function">
    <text evidence="14">Catalyzes the hydrolysis of ATP coupled with the transport of calcium.</text>
</comment>
<dbReference type="InterPro" id="IPR059000">
    <property type="entry name" value="ATPase_P-type_domA"/>
</dbReference>
<dbReference type="Pfam" id="PF00689">
    <property type="entry name" value="Cation_ATPase_C"/>
    <property type="match status" value="1"/>
</dbReference>
<dbReference type="InterPro" id="IPR006408">
    <property type="entry name" value="P-type_ATPase_IIB"/>
</dbReference>
<feature type="region of interest" description="Disordered" evidence="15">
    <location>
        <begin position="266"/>
        <end position="308"/>
    </location>
</feature>
<dbReference type="Pfam" id="PF00122">
    <property type="entry name" value="E1-E2_ATPase"/>
    <property type="match status" value="1"/>
</dbReference>
<keyword evidence="13 14" id="KW-0472">Membrane</keyword>
<comment type="similarity">
    <text evidence="14">Belongs to the cation transport ATPase (P-type) (TC 3.A.3) family.</text>
</comment>
<keyword evidence="9" id="KW-0460">Magnesium</keyword>
<comment type="caution">
    <text evidence="17">The sequence shown here is derived from an EMBL/GenBank/DDBJ whole genome shotgun (WGS) entry which is preliminary data.</text>
</comment>
<evidence type="ECO:0000256" key="13">
    <source>
        <dbReference type="ARBA" id="ARBA00023136"/>
    </source>
</evidence>
<dbReference type="FunFam" id="2.70.150.10:FF:000029">
    <property type="entry name" value="Calcium-transporting ATPase"/>
    <property type="match status" value="1"/>
</dbReference>
<evidence type="ECO:0000256" key="8">
    <source>
        <dbReference type="ARBA" id="ARBA00022840"/>
    </source>
</evidence>
<feature type="transmembrane region" description="Helical" evidence="14">
    <location>
        <begin position="1414"/>
        <end position="1432"/>
    </location>
</feature>
<feature type="transmembrane region" description="Helical" evidence="14">
    <location>
        <begin position="121"/>
        <end position="141"/>
    </location>
</feature>
<dbReference type="SUPFAM" id="SSF103473">
    <property type="entry name" value="MFS general substrate transporter"/>
    <property type="match status" value="1"/>
</dbReference>
<dbReference type="FunFam" id="1.20.1110.10:FF:000036">
    <property type="entry name" value="Calcium-transporting ATPase"/>
    <property type="match status" value="1"/>
</dbReference>
<dbReference type="InterPro" id="IPR045264">
    <property type="entry name" value="SPXM_SPX_plant"/>
</dbReference>
<name>A0A9W6UC64_9STRA</name>
<dbReference type="GO" id="GO:0005524">
    <property type="term" value="F:ATP binding"/>
    <property type="evidence" value="ECO:0007669"/>
    <property type="project" value="UniProtKB-KW"/>
</dbReference>
<dbReference type="EC" id="7.2.2.10" evidence="14"/>
<dbReference type="GO" id="GO:0016887">
    <property type="term" value="F:ATP hydrolysis activity"/>
    <property type="evidence" value="ECO:0007669"/>
    <property type="project" value="InterPro"/>
</dbReference>
<feature type="transmembrane region" description="Helical" evidence="14">
    <location>
        <begin position="1452"/>
        <end position="1471"/>
    </location>
</feature>
<dbReference type="PROSITE" id="PS51382">
    <property type="entry name" value="SPX"/>
    <property type="match status" value="1"/>
</dbReference>
<evidence type="ECO:0000256" key="12">
    <source>
        <dbReference type="ARBA" id="ARBA00023065"/>
    </source>
</evidence>
<keyword evidence="18" id="KW-1185">Reference proteome</keyword>
<dbReference type="GO" id="GO:0046872">
    <property type="term" value="F:metal ion binding"/>
    <property type="evidence" value="ECO:0007669"/>
    <property type="project" value="UniProtKB-KW"/>
</dbReference>
<dbReference type="InterPro" id="IPR036259">
    <property type="entry name" value="MFS_trans_sf"/>
</dbReference>
<dbReference type="NCBIfam" id="TIGR01517">
    <property type="entry name" value="ATPase-IIB_Ca"/>
    <property type="match status" value="1"/>
</dbReference>
<dbReference type="FunFam" id="3.40.1110.10:FF:000069">
    <property type="entry name" value="Calcium-transporting ATPase"/>
    <property type="match status" value="1"/>
</dbReference>
<dbReference type="EMBL" id="BSXW01000824">
    <property type="protein sequence ID" value="GMF30257.1"/>
    <property type="molecule type" value="Genomic_DNA"/>
</dbReference>
<evidence type="ECO:0000256" key="9">
    <source>
        <dbReference type="ARBA" id="ARBA00022842"/>
    </source>
</evidence>
<keyword evidence="5" id="KW-0479">Metal-binding</keyword>
<feature type="compositionally biased region" description="Basic and acidic residues" evidence="15">
    <location>
        <begin position="266"/>
        <end position="275"/>
    </location>
</feature>
<keyword evidence="2 14" id="KW-0813">Transport</keyword>
<dbReference type="NCBIfam" id="TIGR01494">
    <property type="entry name" value="ATPase_P-type"/>
    <property type="match status" value="2"/>
</dbReference>
<feature type="transmembrane region" description="Helical" evidence="14">
    <location>
        <begin position="321"/>
        <end position="343"/>
    </location>
</feature>
<dbReference type="SFLD" id="SFLDG00002">
    <property type="entry name" value="C1.7:_P-type_atpase_like"/>
    <property type="match status" value="1"/>
</dbReference>
<dbReference type="Pfam" id="PF07690">
    <property type="entry name" value="MFS_1"/>
    <property type="match status" value="1"/>
</dbReference>
<dbReference type="InterPro" id="IPR044492">
    <property type="entry name" value="P_typ_ATPase_HD_dom"/>
</dbReference>
<keyword evidence="7 14" id="KW-0106">Calcium</keyword>
<dbReference type="PRINTS" id="PR00119">
    <property type="entry name" value="CATATPASE"/>
</dbReference>
<feature type="transmembrane region" description="Helical" evidence="14">
    <location>
        <begin position="1491"/>
        <end position="1509"/>
    </location>
</feature>
<dbReference type="SFLD" id="SFLDF00027">
    <property type="entry name" value="p-type_atpase"/>
    <property type="match status" value="1"/>
</dbReference>
<gene>
    <name evidence="17" type="ORF">Plil01_001289700</name>
</gene>
<dbReference type="SUPFAM" id="SSF81665">
    <property type="entry name" value="Calcium ATPase, transmembrane domain M"/>
    <property type="match status" value="1"/>
</dbReference>
<dbReference type="InterPro" id="IPR008250">
    <property type="entry name" value="ATPase_P-typ_transduc_dom_A_sf"/>
</dbReference>
<organism evidence="17 18">
    <name type="scientific">Phytophthora lilii</name>
    <dbReference type="NCBI Taxonomy" id="2077276"/>
    <lineage>
        <taxon>Eukaryota</taxon>
        <taxon>Sar</taxon>
        <taxon>Stramenopiles</taxon>
        <taxon>Oomycota</taxon>
        <taxon>Peronosporomycetes</taxon>
        <taxon>Peronosporales</taxon>
        <taxon>Peronosporaceae</taxon>
        <taxon>Phytophthora</taxon>
    </lineage>
</organism>
<dbReference type="PROSITE" id="PS00154">
    <property type="entry name" value="ATPASE_E1_E2"/>
    <property type="match status" value="1"/>
</dbReference>
<dbReference type="FunFam" id="1.20.1110.10:FF:000014">
    <property type="entry name" value="Calcium-transporting ATPase"/>
    <property type="match status" value="1"/>
</dbReference>
<feature type="transmembrane region" description="Helical" evidence="14">
    <location>
        <begin position="1663"/>
        <end position="1682"/>
    </location>
</feature>
<dbReference type="GO" id="GO:0005886">
    <property type="term" value="C:plasma membrane"/>
    <property type="evidence" value="ECO:0007669"/>
    <property type="project" value="TreeGrafter"/>
</dbReference>
<keyword evidence="3 14" id="KW-0109">Calcium transport</keyword>
<feature type="transmembrane region" description="Helical" evidence="14">
    <location>
        <begin position="1612"/>
        <end position="1632"/>
    </location>
</feature>
<feature type="transmembrane region" description="Helical" evidence="14">
    <location>
        <begin position="1389"/>
        <end position="1408"/>
    </location>
</feature>
<dbReference type="GO" id="GO:0012505">
    <property type="term" value="C:endomembrane system"/>
    <property type="evidence" value="ECO:0007669"/>
    <property type="project" value="UniProtKB-SubCell"/>
</dbReference>
<dbReference type="InterPro" id="IPR001757">
    <property type="entry name" value="P_typ_ATPase"/>
</dbReference>
<comment type="caution">
    <text evidence="14">Lacks conserved residue(s) required for the propagation of feature annotation.</text>
</comment>
<feature type="transmembrane region" description="Helical" evidence="14">
    <location>
        <begin position="1363"/>
        <end position="1382"/>
    </location>
</feature>
<accession>A0A9W6UC64</accession>
<evidence type="ECO:0000256" key="5">
    <source>
        <dbReference type="ARBA" id="ARBA00022723"/>
    </source>
</evidence>
<keyword evidence="12 14" id="KW-0406">Ion transport</keyword>
<evidence type="ECO:0000256" key="14">
    <source>
        <dbReference type="RuleBase" id="RU361146"/>
    </source>
</evidence>
<dbReference type="GO" id="GO:0005388">
    <property type="term" value="F:P-type calcium transporter activity"/>
    <property type="evidence" value="ECO:0007669"/>
    <property type="project" value="UniProtKB-EC"/>
</dbReference>
<evidence type="ECO:0000256" key="15">
    <source>
        <dbReference type="SAM" id="MobiDB-lite"/>
    </source>
</evidence>
<keyword evidence="11 14" id="KW-1133">Transmembrane helix</keyword>
<dbReference type="FunFam" id="1.20.1110.10:FF:000033">
    <property type="entry name" value="Calcium-transporting ATPase"/>
    <property type="match status" value="1"/>
</dbReference>
<feature type="transmembrane region" description="Helical" evidence="14">
    <location>
        <begin position="1577"/>
        <end position="1600"/>
    </location>
</feature>
<dbReference type="SUPFAM" id="SSF56784">
    <property type="entry name" value="HAD-like"/>
    <property type="match status" value="1"/>
</dbReference>
<dbReference type="OrthoDB" id="116380at2759"/>
<keyword evidence="4 14" id="KW-0812">Transmembrane</keyword>
<sequence length="1762" mass="192627">MIHSEQPKGGGQFKLVTGDLIRLIETQHEHQAEQLAKLGGITGVAASLGVDITQGLNSNDNADLNRREDTFGSNYIPPPKAKTLLELMWEAFHDVTIIVLTTSGILSVILAVTVGDHPDTGWIEGACIIFAVLVVTMVTAINDYQKEAQFRALNAVKEDEKIKVIRNGVPAEVSKFGLVVGDIVRVDLGDIVPADGIVFDQKELKLDESAMTGESDLMVKNTENPFLLSGTKVMEGLGKMLVTCVGENSQAGIIKKLILGKDKEKEKAKEAEKKATPSPAATTPLPDPPAAANGTVEQKEEYDNGETQSPLEAKLNRLTILIGKLGTTVAVLVFVIMSIRFSVENFTGDDPKEWKAKYVSDYLQFFIVAITVLVVAIPEGLPLAVTISLAYSVKKMLMDNNLVRHLDACETMGSATTICSDKTGTLTTNRMTVMQVWIGGQEFTSASQATDEMSESTRDVFCNGVCVNSTAEILPAKVAGGQPEHTGNKTECALLQFVRDCGVDYPSVRANTEIGHMLTFSSKKKRMSVVVKRSATTCRIYTKGATEVVLGLCSKMKRLDGSVASLDANQKEIIGTSIIEKYASQGFRTLCLSYRDIETSAEDISQWADDDIEMDLTCIAIVGIEDPVRKEVPDSIKLCHRAGIVVRMVTGDNITTARSIAGKCGIISPGDGALVIEGQEFRRRVLDGNGNIIQSEFDKIWPLLRVMARSSPKDKYTLVTGLMQSNLMPYGPQIIAVTGDGTNDAPALKKANVGFAMGISGTAVAKDASDIILMDDNFTSIVSAIKWGRNVYDSIAKFLMFQLTVNVVAITLAFLGAVILEQSPLTAVQLLWVNLIMDSFASLALATEPPTPALLERRPYPKTKPLLSKIMIKHILGQSIYQLAILLMLTFVGEKLLDIPSGRYHDLDEDKKKDPTQHMTVVFNTFVWMQLFNEVNCRKIHDEANIFEGLMGNHVYMYMTLLQIVMQLIIVQTTGSFFNCEPLTAAQWGISIGLGAGSMPLRVMLRCLSAKWLPAFCQEADAVDVLGFPPTAKAIRKGSSQKAAMGHRSDGAVRQEAGGGAAARVEGVSGARAEPAGALTDAVAWRGRHYLEYKQLKKKLRKVVEARREQTREEQENFKHALDSEVERVVLFFLTKQGEFATTLQGLRSQHLALAPGDLEAMHAIADMYRHVGDDLVKLLHFVELNATGIRKILKKHDKTLKEHEIMGSYLSSRTDSQASHMQQLYHDEGISAIIASIRSALTKLRKLEVQLAADATSKALTRTISEDEPVLNRIGQARRRLHKSTQYVKTVAARSLIFDAESSEDEDDETYDMLKRLKQASRPSRLLNMLNTFLYMTNYYIVAPTSGKYAAELGAEASMSGVIVGMTPVASLASAILYSWWANRSYKGSLSFATVCLILGNLLYGMALSYDSVAMALTGRMLNGFGGARAINRRYIADNYSREERTQASALFVTASALGMAAGPGLAAALHYLPDYNFAGIDITTETSPGWIMFALWIIYLIALLIWFEEPDRLERERFLERRRSMLENGMGNSSIAAIAAEMGETTPLISRSSSMVGSPPPLSSLWHNVPVVASLFIYIVLKLVLECLITASSTIAMYHFNWGSSNNGMYLAALGLLMFPTNMVVGWMSFRYEDREMIILSEAAMVVGVGIIVNYGHYSVAQFIAGGVIIFISTNVLEGVNMSLLSKTIPKSFAKGTFNSGLLATEAGTFGRAIGDVAITVVGLPGIQYVLNWTFAPLIAISLFTILYTGRVYHKLATDD</sequence>
<feature type="transmembrane region" description="Helical" evidence="14">
    <location>
        <begin position="798"/>
        <end position="820"/>
    </location>
</feature>
<keyword evidence="8 14" id="KW-0067">ATP-binding</keyword>
<feature type="domain" description="SPX" evidence="16">
    <location>
        <begin position="1068"/>
        <end position="1211"/>
    </location>
</feature>
<dbReference type="Gene3D" id="2.70.150.10">
    <property type="entry name" value="Calcium-transporting ATPase, cytoplasmic transduction domain A"/>
    <property type="match status" value="1"/>
</dbReference>
<dbReference type="Gene3D" id="1.20.1110.10">
    <property type="entry name" value="Calcium-transporting ATPase, transmembrane domain"/>
    <property type="match status" value="2"/>
</dbReference>
<evidence type="ECO:0000256" key="1">
    <source>
        <dbReference type="ARBA" id="ARBA00004127"/>
    </source>
</evidence>
<comment type="catalytic activity">
    <reaction evidence="14">
        <text>Ca(2+)(in) + ATP + H2O = Ca(2+)(out) + ADP + phosphate + H(+)</text>
        <dbReference type="Rhea" id="RHEA:18105"/>
        <dbReference type="ChEBI" id="CHEBI:15377"/>
        <dbReference type="ChEBI" id="CHEBI:15378"/>
        <dbReference type="ChEBI" id="CHEBI:29108"/>
        <dbReference type="ChEBI" id="CHEBI:30616"/>
        <dbReference type="ChEBI" id="CHEBI:43474"/>
        <dbReference type="ChEBI" id="CHEBI:456216"/>
        <dbReference type="EC" id="7.2.2.10"/>
    </reaction>
</comment>
<keyword evidence="6 14" id="KW-0547">Nucleotide-binding</keyword>
<evidence type="ECO:0000256" key="4">
    <source>
        <dbReference type="ARBA" id="ARBA00022692"/>
    </source>
</evidence>